<dbReference type="PANTHER" id="PTHR12768:SF4">
    <property type="entry name" value="BECLIN-1"/>
    <property type="match status" value="1"/>
</dbReference>
<dbReference type="GO" id="GO:0000423">
    <property type="term" value="P:mitophagy"/>
    <property type="evidence" value="ECO:0007669"/>
    <property type="project" value="TreeGrafter"/>
</dbReference>
<protein>
    <submittedName>
        <fullName evidence="1">Beclin-1-like protein</fullName>
    </submittedName>
</protein>
<dbReference type="GO" id="GO:0000407">
    <property type="term" value="C:phagophore assembly site"/>
    <property type="evidence" value="ECO:0007669"/>
    <property type="project" value="TreeGrafter"/>
</dbReference>
<dbReference type="GO" id="GO:0045324">
    <property type="term" value="P:late endosome to vacuole transport"/>
    <property type="evidence" value="ECO:0007669"/>
    <property type="project" value="TreeGrafter"/>
</dbReference>
<dbReference type="GO" id="GO:0034271">
    <property type="term" value="C:phosphatidylinositol 3-kinase complex, class III, type I"/>
    <property type="evidence" value="ECO:0007669"/>
    <property type="project" value="TreeGrafter"/>
</dbReference>
<dbReference type="GO" id="GO:0000045">
    <property type="term" value="P:autophagosome assembly"/>
    <property type="evidence" value="ECO:0007669"/>
    <property type="project" value="TreeGrafter"/>
</dbReference>
<dbReference type="EMBL" id="PKMF04000407">
    <property type="protein sequence ID" value="KAK7833441.1"/>
    <property type="molecule type" value="Genomic_DNA"/>
</dbReference>
<dbReference type="GO" id="GO:0030674">
    <property type="term" value="F:protein-macromolecule adaptor activity"/>
    <property type="evidence" value="ECO:0007669"/>
    <property type="project" value="TreeGrafter"/>
</dbReference>
<name>A0AAW0K4F4_QUESU</name>
<dbReference type="GO" id="GO:0006995">
    <property type="term" value="P:cellular response to nitrogen starvation"/>
    <property type="evidence" value="ECO:0007669"/>
    <property type="project" value="TreeGrafter"/>
</dbReference>
<keyword evidence="2" id="KW-1185">Reference proteome</keyword>
<sequence length="173" mass="19542">MRKEKLGMEDKSRSLPMDPNLPQWDCQNCRHSLCVIGVDSYDSKFFNNYFSCSRMQGSSIHGVNSVIGSTNRRVWTTLLLCDQRKSPSSKSHKGFFLVLVLEAGAVQSAISQAWETMMIHCSFAASQLGFLLDYISVFKLAFEIATIQTQVEQPLCLECMRALSDKLDKEVED</sequence>
<proteinExistence type="predicted"/>
<evidence type="ECO:0000313" key="1">
    <source>
        <dbReference type="EMBL" id="KAK7833441.1"/>
    </source>
</evidence>
<gene>
    <name evidence="1" type="primary">ATG6_2</name>
    <name evidence="1" type="ORF">CFP56_025631</name>
</gene>
<dbReference type="PANTHER" id="PTHR12768">
    <property type="entry name" value="BECLIN 1"/>
    <property type="match status" value="1"/>
</dbReference>
<reference evidence="1 2" key="1">
    <citation type="journal article" date="2018" name="Sci. Data">
        <title>The draft genome sequence of cork oak.</title>
        <authorList>
            <person name="Ramos A.M."/>
            <person name="Usie A."/>
            <person name="Barbosa P."/>
            <person name="Barros P.M."/>
            <person name="Capote T."/>
            <person name="Chaves I."/>
            <person name="Simoes F."/>
            <person name="Abreu I."/>
            <person name="Carrasquinho I."/>
            <person name="Faro C."/>
            <person name="Guimaraes J.B."/>
            <person name="Mendonca D."/>
            <person name="Nobrega F."/>
            <person name="Rodrigues L."/>
            <person name="Saibo N.J.M."/>
            <person name="Varela M.C."/>
            <person name="Egas C."/>
            <person name="Matos J."/>
            <person name="Miguel C.M."/>
            <person name="Oliveira M.M."/>
            <person name="Ricardo C.P."/>
            <person name="Goncalves S."/>
        </authorList>
    </citation>
    <scope>NUCLEOTIDE SEQUENCE [LARGE SCALE GENOMIC DNA]</scope>
    <source>
        <strain evidence="2">cv. HL8</strain>
    </source>
</reference>
<dbReference type="InterPro" id="IPR007243">
    <property type="entry name" value="Atg6/Beclin"/>
</dbReference>
<comment type="caution">
    <text evidence="1">The sequence shown here is derived from an EMBL/GenBank/DDBJ whole genome shotgun (WGS) entry which is preliminary data.</text>
</comment>
<organism evidence="1 2">
    <name type="scientific">Quercus suber</name>
    <name type="common">Cork oak</name>
    <dbReference type="NCBI Taxonomy" id="58331"/>
    <lineage>
        <taxon>Eukaryota</taxon>
        <taxon>Viridiplantae</taxon>
        <taxon>Streptophyta</taxon>
        <taxon>Embryophyta</taxon>
        <taxon>Tracheophyta</taxon>
        <taxon>Spermatophyta</taxon>
        <taxon>Magnoliopsida</taxon>
        <taxon>eudicotyledons</taxon>
        <taxon>Gunneridae</taxon>
        <taxon>Pentapetalae</taxon>
        <taxon>rosids</taxon>
        <taxon>fabids</taxon>
        <taxon>Fagales</taxon>
        <taxon>Fagaceae</taxon>
        <taxon>Quercus</taxon>
    </lineage>
</organism>
<dbReference type="Proteomes" id="UP000237347">
    <property type="component" value="Unassembled WGS sequence"/>
</dbReference>
<dbReference type="GO" id="GO:0043548">
    <property type="term" value="F:phosphatidylinositol 3-kinase binding"/>
    <property type="evidence" value="ECO:0007669"/>
    <property type="project" value="TreeGrafter"/>
</dbReference>
<dbReference type="AlphaFoldDB" id="A0AAW0K4F4"/>
<evidence type="ECO:0000313" key="2">
    <source>
        <dbReference type="Proteomes" id="UP000237347"/>
    </source>
</evidence>
<accession>A0AAW0K4F4</accession>
<dbReference type="GO" id="GO:0034272">
    <property type="term" value="C:phosphatidylinositol 3-kinase complex, class III, type II"/>
    <property type="evidence" value="ECO:0007669"/>
    <property type="project" value="TreeGrafter"/>
</dbReference>